<dbReference type="STRING" id="742823.HMPREF9465_02269"/>
<proteinExistence type="predicted"/>
<dbReference type="AlphaFoldDB" id="K1JQW9"/>
<keyword evidence="2" id="KW-1185">Reference proteome</keyword>
<protein>
    <submittedName>
        <fullName evidence="1">Uncharacterized protein</fullName>
    </submittedName>
</protein>
<evidence type="ECO:0000313" key="1">
    <source>
        <dbReference type="EMBL" id="EKB30117.1"/>
    </source>
</evidence>
<accession>K1JQW9</accession>
<evidence type="ECO:0000313" key="2">
    <source>
        <dbReference type="Proteomes" id="UP000005835"/>
    </source>
</evidence>
<comment type="caution">
    <text evidence="1">The sequence shown here is derived from an EMBL/GenBank/DDBJ whole genome shotgun (WGS) entry which is preliminary data.</text>
</comment>
<gene>
    <name evidence="1" type="ORF">HMPREF9465_02269</name>
</gene>
<name>K1JQW9_9BURK</name>
<dbReference type="Proteomes" id="UP000005835">
    <property type="component" value="Unassembled WGS sequence"/>
</dbReference>
<organism evidence="1 2">
    <name type="scientific">Sutterella wadsworthensis 2_1_59BFAA</name>
    <dbReference type="NCBI Taxonomy" id="742823"/>
    <lineage>
        <taxon>Bacteria</taxon>
        <taxon>Pseudomonadati</taxon>
        <taxon>Pseudomonadota</taxon>
        <taxon>Betaproteobacteria</taxon>
        <taxon>Burkholderiales</taxon>
        <taxon>Sutterellaceae</taxon>
        <taxon>Sutterella</taxon>
    </lineage>
</organism>
<dbReference type="HOGENOM" id="CLU_1325802_0_0_4"/>
<sequence>MGRTGEVRANFGFCAGRSRERTDVTIEFRTARRGVRIVLFSCAGRERFATTRSGVRSCAVPMKRNLARAVFAHASNCGKRNSRPRRGGFASERGSNGRADFLYASLVACASRLLACGVARRPFGNGFCGSAPNSARSAGRSVDLIFSPAPCGCRAFFVSARGVGFWILMRPASRQKITQSPETKQTLLLKALFNRGFFLAPRWVHMI</sequence>
<reference evidence="1 2" key="1">
    <citation type="submission" date="2012-05" db="EMBL/GenBank/DDBJ databases">
        <title>The Genome Sequence of Sutterella wadsworthensis 2_1_59BFAA.</title>
        <authorList>
            <consortium name="The Broad Institute Genome Sequencing Platform"/>
            <person name="Earl A."/>
            <person name="Ward D."/>
            <person name="Feldgarden M."/>
            <person name="Gevers D."/>
            <person name="Daigneault M."/>
            <person name="Strauss J."/>
            <person name="Allen-Vercoe E."/>
            <person name="Walker B."/>
            <person name="Young S.K."/>
            <person name="Zeng Q."/>
            <person name="Gargeya S."/>
            <person name="Fitzgerald M."/>
            <person name="Haas B."/>
            <person name="Abouelleil A."/>
            <person name="Alvarado L."/>
            <person name="Arachchi H.M."/>
            <person name="Berlin A.M."/>
            <person name="Chapman S.B."/>
            <person name="Goldberg J."/>
            <person name="Griggs A."/>
            <person name="Gujja S."/>
            <person name="Hansen M."/>
            <person name="Howarth C."/>
            <person name="Imamovic A."/>
            <person name="Larimer J."/>
            <person name="McCowen C."/>
            <person name="Montmayeur A."/>
            <person name="Murphy C."/>
            <person name="Neiman D."/>
            <person name="Pearson M."/>
            <person name="Priest M."/>
            <person name="Roberts A."/>
            <person name="Saif S."/>
            <person name="Shea T."/>
            <person name="Sisk P."/>
            <person name="Sykes S."/>
            <person name="Wortman J."/>
            <person name="Nusbaum C."/>
            <person name="Birren B."/>
        </authorList>
    </citation>
    <scope>NUCLEOTIDE SEQUENCE [LARGE SCALE GENOMIC DNA]</scope>
    <source>
        <strain evidence="1 2">2_1_59BFAA</strain>
    </source>
</reference>
<dbReference type="EMBL" id="ADMG01000056">
    <property type="protein sequence ID" value="EKB30117.1"/>
    <property type="molecule type" value="Genomic_DNA"/>
</dbReference>